<dbReference type="GO" id="GO:0016020">
    <property type="term" value="C:membrane"/>
    <property type="evidence" value="ECO:0007669"/>
    <property type="project" value="UniProtKB-SubCell"/>
</dbReference>
<evidence type="ECO:0000313" key="8">
    <source>
        <dbReference type="WBParaSite" id="MBELARI_LOCUS2326"/>
    </source>
</evidence>
<proteinExistence type="inferred from homology"/>
<protein>
    <submittedName>
        <fullName evidence="8">Uncharacterized protein</fullName>
    </submittedName>
</protein>
<dbReference type="Pfam" id="PF03125">
    <property type="entry name" value="Sre"/>
    <property type="match status" value="1"/>
</dbReference>
<dbReference type="WBParaSite" id="MBELARI_LOCUS2326">
    <property type="protein sequence ID" value="MBELARI_LOCUS2326"/>
    <property type="gene ID" value="MBELARI_LOCUS2326"/>
</dbReference>
<dbReference type="InterPro" id="IPR004151">
    <property type="entry name" value="7TM_GPCR_serpentine_rcpt_Sre"/>
</dbReference>
<feature type="transmembrane region" description="Helical" evidence="6">
    <location>
        <begin position="84"/>
        <end position="106"/>
    </location>
</feature>
<evidence type="ECO:0000313" key="7">
    <source>
        <dbReference type="Proteomes" id="UP000887575"/>
    </source>
</evidence>
<organism evidence="7 8">
    <name type="scientific">Mesorhabditis belari</name>
    <dbReference type="NCBI Taxonomy" id="2138241"/>
    <lineage>
        <taxon>Eukaryota</taxon>
        <taxon>Metazoa</taxon>
        <taxon>Ecdysozoa</taxon>
        <taxon>Nematoda</taxon>
        <taxon>Chromadorea</taxon>
        <taxon>Rhabditida</taxon>
        <taxon>Rhabditina</taxon>
        <taxon>Rhabditomorpha</taxon>
        <taxon>Rhabditoidea</taxon>
        <taxon>Rhabditidae</taxon>
        <taxon>Mesorhabditinae</taxon>
        <taxon>Mesorhabditis</taxon>
    </lineage>
</organism>
<comment type="subcellular location">
    <subcellularLocation>
        <location evidence="1">Membrane</location>
        <topology evidence="1">Multi-pass membrane protein</topology>
    </subcellularLocation>
</comment>
<evidence type="ECO:0000256" key="6">
    <source>
        <dbReference type="SAM" id="Phobius"/>
    </source>
</evidence>
<dbReference type="PANTHER" id="PTHR23128:SF132">
    <property type="entry name" value="SERPENTINE RECEPTOR, CLASS E (EPSILON)-RELATED"/>
    <property type="match status" value="1"/>
</dbReference>
<evidence type="ECO:0000256" key="3">
    <source>
        <dbReference type="ARBA" id="ARBA00022692"/>
    </source>
</evidence>
<dbReference type="AlphaFoldDB" id="A0AAF3F6R7"/>
<keyword evidence="5 6" id="KW-0472">Membrane</keyword>
<feature type="transmembrane region" description="Helical" evidence="6">
    <location>
        <begin position="112"/>
        <end position="134"/>
    </location>
</feature>
<dbReference type="GO" id="GO:0007606">
    <property type="term" value="P:sensory perception of chemical stimulus"/>
    <property type="evidence" value="ECO:0007669"/>
    <property type="project" value="InterPro"/>
</dbReference>
<keyword evidence="7" id="KW-1185">Reference proteome</keyword>
<feature type="transmembrane region" description="Helical" evidence="6">
    <location>
        <begin position="20"/>
        <end position="40"/>
    </location>
</feature>
<comment type="similarity">
    <text evidence="2">Belongs to the nematode receptor-like protein sre family.</text>
</comment>
<evidence type="ECO:0000256" key="4">
    <source>
        <dbReference type="ARBA" id="ARBA00022989"/>
    </source>
</evidence>
<evidence type="ECO:0000256" key="2">
    <source>
        <dbReference type="ARBA" id="ARBA00006803"/>
    </source>
</evidence>
<keyword evidence="3 6" id="KW-0812">Transmembrane</keyword>
<reference evidence="8" key="1">
    <citation type="submission" date="2024-02" db="UniProtKB">
        <authorList>
            <consortium name="WormBaseParasite"/>
        </authorList>
    </citation>
    <scope>IDENTIFICATION</scope>
</reference>
<evidence type="ECO:0000256" key="1">
    <source>
        <dbReference type="ARBA" id="ARBA00004141"/>
    </source>
</evidence>
<sequence>MVISTGIVATLWFPVNPVSFSISALCIYSLFAGCLFVVYWRLWVYNHDVLHVLSKMHFGEGQYSLGVRFQVEENIRAINLLRCFIIFNMVFIGFNCFFTIVALEILDPEQPIAQLALALLDLVIAVPPFALLFISLHQINDWGKHFLDDFFKIFGRTPQQSSKNSITPINPLQETEIYFTYYKENW</sequence>
<dbReference type="Proteomes" id="UP000887575">
    <property type="component" value="Unassembled WGS sequence"/>
</dbReference>
<dbReference type="PANTHER" id="PTHR23128">
    <property type="entry name" value="SERPENTINE RECEPTOR, CLASS E (EPSILON)-RELATED"/>
    <property type="match status" value="1"/>
</dbReference>
<accession>A0AAF3F6R7</accession>
<keyword evidence="4 6" id="KW-1133">Transmembrane helix</keyword>
<name>A0AAF3F6R7_9BILA</name>
<evidence type="ECO:0000256" key="5">
    <source>
        <dbReference type="ARBA" id="ARBA00023136"/>
    </source>
</evidence>